<dbReference type="RefSeq" id="WP_305992723.1">
    <property type="nucleotide sequence ID" value="NZ_JAVAMP010000007.1"/>
</dbReference>
<evidence type="ECO:0000313" key="3">
    <source>
        <dbReference type="Proteomes" id="UP001231941"/>
    </source>
</evidence>
<keyword evidence="1" id="KW-0812">Transmembrane</keyword>
<protein>
    <recommendedName>
        <fullName evidence="4">YIP1 family protein</fullName>
    </recommendedName>
</protein>
<feature type="transmembrane region" description="Helical" evidence="1">
    <location>
        <begin position="459"/>
        <end position="481"/>
    </location>
</feature>
<reference evidence="2 3" key="1">
    <citation type="submission" date="2023-08" db="EMBL/GenBank/DDBJ databases">
        <authorList>
            <person name="Park J.-S."/>
        </authorList>
    </citation>
    <scope>NUCLEOTIDE SEQUENCE [LARGE SCALE GENOMIC DNA]</scope>
    <source>
        <strain evidence="2 3">2205SS18-9</strain>
    </source>
</reference>
<dbReference type="EMBL" id="JAVAMP010000007">
    <property type="protein sequence ID" value="MDP5275416.1"/>
    <property type="molecule type" value="Genomic_DNA"/>
</dbReference>
<keyword evidence="1" id="KW-1133">Transmembrane helix</keyword>
<proteinExistence type="predicted"/>
<name>A0ABT9J1B6_9BACL</name>
<evidence type="ECO:0008006" key="4">
    <source>
        <dbReference type="Google" id="ProtNLM"/>
    </source>
</evidence>
<feature type="transmembrane region" description="Helical" evidence="1">
    <location>
        <begin position="488"/>
        <end position="510"/>
    </location>
</feature>
<feature type="transmembrane region" description="Helical" evidence="1">
    <location>
        <begin position="427"/>
        <end position="447"/>
    </location>
</feature>
<feature type="transmembrane region" description="Helical" evidence="1">
    <location>
        <begin position="389"/>
        <end position="415"/>
    </location>
</feature>
<sequence>MRKRKAFFLPFIFSLFMIGLLLYLDLQEERLAPSEGWSRSLTLPVQENYINKPFIFEDGDLYHIYSSTNKDVSHLVVDESLEVQSDVKLPVIVPSSSNMWASGNELIFIKNNTIQKYDGDSTTDLELNAEGLVASKDQVVFWQEHQLFELNSTTLEQKQLLETAFPVTDVLIDEKTNSLLVLTREDAIHFGVTFLENKNNNFEVKNGGLIKISDRHKITSTSFALHNREIDILIGTNAIEAGMRSYYAYRTVINLDNITTETNTTHLTIVEKESDRKIRNAQDLVITYKEGVPSIIFSAKGKFGKQRETVNVYEAHNEDGQWLAERRSTSRNLSKKIQWLNSESLIWLGFTGGEYMLYGASMNEKAVDNSLKMTKEDWTFAASTTTIGLVISALIILIMGIWIGPPLVYLILVYIVNKTFIDREVKWLGVSTILVYLVGQITLNHLVLNNYMNPLGLSFTGSGIVATIVLFIFTFILFNLARNKEWGLLVSISYFIGMNMLFSALLYEFIGLSY</sequence>
<accession>A0ABT9J1B6</accession>
<organism evidence="2 3">
    <name type="scientific">Chengkuizengella axinellae</name>
    <dbReference type="NCBI Taxonomy" id="3064388"/>
    <lineage>
        <taxon>Bacteria</taxon>
        <taxon>Bacillati</taxon>
        <taxon>Bacillota</taxon>
        <taxon>Bacilli</taxon>
        <taxon>Bacillales</taxon>
        <taxon>Paenibacillaceae</taxon>
        <taxon>Chengkuizengella</taxon>
    </lineage>
</organism>
<evidence type="ECO:0000313" key="2">
    <source>
        <dbReference type="EMBL" id="MDP5275416.1"/>
    </source>
</evidence>
<keyword evidence="3" id="KW-1185">Reference proteome</keyword>
<evidence type="ECO:0000256" key="1">
    <source>
        <dbReference type="SAM" id="Phobius"/>
    </source>
</evidence>
<feature type="transmembrane region" description="Helical" evidence="1">
    <location>
        <begin position="7"/>
        <end position="24"/>
    </location>
</feature>
<keyword evidence="1" id="KW-0472">Membrane</keyword>
<gene>
    <name evidence="2" type="ORF">Q5Y73_15010</name>
</gene>
<comment type="caution">
    <text evidence="2">The sequence shown here is derived from an EMBL/GenBank/DDBJ whole genome shotgun (WGS) entry which is preliminary data.</text>
</comment>
<dbReference type="Proteomes" id="UP001231941">
    <property type="component" value="Unassembled WGS sequence"/>
</dbReference>